<evidence type="ECO:0000313" key="3">
    <source>
        <dbReference type="Proteomes" id="UP000295097"/>
    </source>
</evidence>
<comment type="caution">
    <text evidence="2">The sequence shown here is derived from an EMBL/GenBank/DDBJ whole genome shotgun (WGS) entry which is preliminary data.</text>
</comment>
<dbReference type="Proteomes" id="UP000295097">
    <property type="component" value="Unassembled WGS sequence"/>
</dbReference>
<keyword evidence="3" id="KW-1185">Reference proteome</keyword>
<dbReference type="Pfam" id="PF13524">
    <property type="entry name" value="Glyco_trans_1_2"/>
    <property type="match status" value="1"/>
</dbReference>
<dbReference type="InterPro" id="IPR055259">
    <property type="entry name" value="YkvP/CgeB_Glyco_trans-like"/>
</dbReference>
<evidence type="ECO:0000259" key="1">
    <source>
        <dbReference type="Pfam" id="PF13524"/>
    </source>
</evidence>
<accession>A0A4R3P457</accession>
<proteinExistence type="predicted"/>
<feature type="domain" description="Spore protein YkvP/CgeB glycosyl transferase-like" evidence="1">
    <location>
        <begin position="198"/>
        <end position="323"/>
    </location>
</feature>
<dbReference type="GO" id="GO:0016740">
    <property type="term" value="F:transferase activity"/>
    <property type="evidence" value="ECO:0007669"/>
    <property type="project" value="UniProtKB-KW"/>
</dbReference>
<dbReference type="AlphaFoldDB" id="A0A4R3P457"/>
<sequence length="351" mass="40419">MQTFEPRRILLVSYQERKSLFARYYNNAFKLANGFIRNGHHVLTFSDRDHAREATIFRSQKFGRNKMQKQLIATARHYQPHLILFGHCDLIDGETYQALRKTVPGVRMAAFCVDALFRDKTMAAFKIRLDYMDAGFITTADRPQLNAVFGQTGKLHFMPNSVDPAIETQRIFMRARETLKYDGQFLGTGINRRDEQLTALIERLPEDYRFSTGGRAFKSEWLVSTGYLERMCEAAVSPNLPHDDTRPQDMAYLYSSDRIAQLLGNGITALSPATSRLSDLYEDGVMEYSNREELAEKMLELYHDDELRRKIGEAGHRLAHAKTNNIVITRYIMDIVFERDPGRLGWNTAPV</sequence>
<keyword evidence="2" id="KW-0808">Transferase</keyword>
<dbReference type="EMBL" id="SMAR01000003">
    <property type="protein sequence ID" value="TCT43013.1"/>
    <property type="molecule type" value="Genomic_DNA"/>
</dbReference>
<protein>
    <submittedName>
        <fullName evidence="2">Glycosyl transferase family 1</fullName>
    </submittedName>
</protein>
<dbReference type="RefSeq" id="WP_132308384.1">
    <property type="nucleotide sequence ID" value="NZ_SMAR01000003.1"/>
</dbReference>
<dbReference type="OrthoDB" id="9807414at2"/>
<organism evidence="2 3">
    <name type="scientific">Martelella mediterranea</name>
    <dbReference type="NCBI Taxonomy" id="293089"/>
    <lineage>
        <taxon>Bacteria</taxon>
        <taxon>Pseudomonadati</taxon>
        <taxon>Pseudomonadota</taxon>
        <taxon>Alphaproteobacteria</taxon>
        <taxon>Hyphomicrobiales</taxon>
        <taxon>Aurantimonadaceae</taxon>
        <taxon>Martelella</taxon>
    </lineage>
</organism>
<gene>
    <name evidence="2" type="ORF">EDC90_100320</name>
</gene>
<dbReference type="SUPFAM" id="SSF53756">
    <property type="entry name" value="UDP-Glycosyltransferase/glycogen phosphorylase"/>
    <property type="match status" value="1"/>
</dbReference>
<name>A0A4R3P457_9HYPH</name>
<reference evidence="2 3" key="1">
    <citation type="submission" date="2019-03" db="EMBL/GenBank/DDBJ databases">
        <title>Freshwater and sediment microbial communities from various areas in North America, analyzing microbe dynamics in response to fracking.</title>
        <authorList>
            <person name="Lamendella R."/>
        </authorList>
    </citation>
    <scope>NUCLEOTIDE SEQUENCE [LARGE SCALE GENOMIC DNA]</scope>
    <source>
        <strain evidence="2 3">175.2</strain>
    </source>
</reference>
<evidence type="ECO:0000313" key="2">
    <source>
        <dbReference type="EMBL" id="TCT43013.1"/>
    </source>
</evidence>